<evidence type="ECO:0000313" key="3">
    <source>
        <dbReference type="Proteomes" id="UP000008363"/>
    </source>
</evidence>
<accession>K6VVD9</accession>
<dbReference type="EMBL" id="BAHC01000118">
    <property type="protein sequence ID" value="GAB90830.1"/>
    <property type="molecule type" value="Genomic_DNA"/>
</dbReference>
<gene>
    <name evidence="2" type="ORF">GORHZ_118_00460</name>
</gene>
<dbReference type="PANTHER" id="PTHR34075">
    <property type="entry name" value="BLR3430 PROTEIN"/>
    <property type="match status" value="1"/>
</dbReference>
<dbReference type="Pfam" id="PF12172">
    <property type="entry name" value="zf-ChsH2"/>
    <property type="match status" value="1"/>
</dbReference>
<name>K6VVD9_9ACTN</name>
<organism evidence="2 3">
    <name type="scientific">Gordonia rhizosphera NBRC 16068</name>
    <dbReference type="NCBI Taxonomy" id="1108045"/>
    <lineage>
        <taxon>Bacteria</taxon>
        <taxon>Bacillati</taxon>
        <taxon>Actinomycetota</taxon>
        <taxon>Actinomycetes</taxon>
        <taxon>Mycobacteriales</taxon>
        <taxon>Gordoniaceae</taxon>
        <taxon>Gordonia</taxon>
    </lineage>
</organism>
<reference evidence="2 3" key="1">
    <citation type="submission" date="2012-08" db="EMBL/GenBank/DDBJ databases">
        <title>Whole genome shotgun sequence of Gordonia rhizosphera NBRC 16068.</title>
        <authorList>
            <person name="Takarada H."/>
            <person name="Isaki S."/>
            <person name="Hosoyama A."/>
            <person name="Tsuchikane K."/>
            <person name="Katsumata H."/>
            <person name="Baba S."/>
            <person name="Ohji S."/>
            <person name="Yamazaki S."/>
            <person name="Fujita N."/>
        </authorList>
    </citation>
    <scope>NUCLEOTIDE SEQUENCE [LARGE SCALE GENOMIC DNA]</scope>
    <source>
        <strain evidence="2 3">NBRC 16068</strain>
    </source>
</reference>
<dbReference type="AlphaFoldDB" id="K6VVD9"/>
<dbReference type="Proteomes" id="UP000008363">
    <property type="component" value="Unassembled WGS sequence"/>
</dbReference>
<proteinExistence type="predicted"/>
<dbReference type="OrthoDB" id="4542282at2"/>
<dbReference type="InterPro" id="IPR022002">
    <property type="entry name" value="ChsH2_Znr"/>
</dbReference>
<dbReference type="SUPFAM" id="SSF50249">
    <property type="entry name" value="Nucleic acid-binding proteins"/>
    <property type="match status" value="1"/>
</dbReference>
<sequence>MTRRGAVASEDSQWYFDALTAGRLELPRCEVCGHWARPTSASLCAECGSDAMTPVESSGKGRIVCTIVDHRAVEGERVLGLVELDEGPWIAGQILADPDGARPAQGTAVVLRIMAFDDGEPVPAFAVTRDD</sequence>
<comment type="caution">
    <text evidence="2">The sequence shown here is derived from an EMBL/GenBank/DDBJ whole genome shotgun (WGS) entry which is preliminary data.</text>
</comment>
<dbReference type="RefSeq" id="WP_006333936.1">
    <property type="nucleotide sequence ID" value="NZ_BAHC01000118.1"/>
</dbReference>
<dbReference type="InterPro" id="IPR052513">
    <property type="entry name" value="Thioester_dehydratase-like"/>
</dbReference>
<dbReference type="eggNOG" id="COG1545">
    <property type="taxonomic scope" value="Bacteria"/>
</dbReference>
<dbReference type="InterPro" id="IPR012340">
    <property type="entry name" value="NA-bd_OB-fold"/>
</dbReference>
<dbReference type="STRING" id="1108045.GORHZ_118_00460"/>
<keyword evidence="3" id="KW-1185">Reference proteome</keyword>
<feature type="domain" description="ChsH2 rubredoxin-like zinc ribbon" evidence="1">
    <location>
        <begin position="16"/>
        <end position="52"/>
    </location>
</feature>
<dbReference type="PANTHER" id="PTHR34075:SF5">
    <property type="entry name" value="BLR3430 PROTEIN"/>
    <property type="match status" value="1"/>
</dbReference>
<evidence type="ECO:0000313" key="2">
    <source>
        <dbReference type="EMBL" id="GAB90830.1"/>
    </source>
</evidence>
<protein>
    <recommendedName>
        <fullName evidence="1">ChsH2 rubredoxin-like zinc ribbon domain-containing protein</fullName>
    </recommendedName>
</protein>
<evidence type="ECO:0000259" key="1">
    <source>
        <dbReference type="Pfam" id="PF12172"/>
    </source>
</evidence>